<name>A0ACB7IYF4_PLECO</name>
<proteinExistence type="predicted"/>
<dbReference type="EMBL" id="WQMT02000005">
    <property type="protein sequence ID" value="KAG9222795.1"/>
    <property type="molecule type" value="Genomic_DNA"/>
</dbReference>
<evidence type="ECO:0000313" key="2">
    <source>
        <dbReference type="Proteomes" id="UP000824881"/>
    </source>
</evidence>
<organism evidence="1 2">
    <name type="scientific">Pleurotus cornucopiae</name>
    <name type="common">Cornucopia mushroom</name>
    <dbReference type="NCBI Taxonomy" id="5321"/>
    <lineage>
        <taxon>Eukaryota</taxon>
        <taxon>Fungi</taxon>
        <taxon>Dikarya</taxon>
        <taxon>Basidiomycota</taxon>
        <taxon>Agaricomycotina</taxon>
        <taxon>Agaricomycetes</taxon>
        <taxon>Agaricomycetidae</taxon>
        <taxon>Agaricales</taxon>
        <taxon>Pleurotineae</taxon>
        <taxon>Pleurotaceae</taxon>
        <taxon>Pleurotus</taxon>
    </lineage>
</organism>
<reference evidence="1 2" key="1">
    <citation type="journal article" date="2021" name="Appl. Environ. Microbiol.">
        <title>Genetic linkage and physical mapping for an oyster mushroom Pleurotus cornucopiae and QTL analysis for the trait cap color.</title>
        <authorList>
            <person name="Zhang Y."/>
            <person name="Gao W."/>
            <person name="Sonnenberg A."/>
            <person name="Chen Q."/>
            <person name="Zhang J."/>
            <person name="Huang C."/>
        </authorList>
    </citation>
    <scope>NUCLEOTIDE SEQUENCE [LARGE SCALE GENOMIC DNA]</scope>
    <source>
        <strain evidence="1">CCMSSC00406</strain>
    </source>
</reference>
<protein>
    <submittedName>
        <fullName evidence="1">Uncharacterized protein</fullName>
    </submittedName>
</protein>
<accession>A0ACB7IYF4</accession>
<comment type="caution">
    <text evidence="1">The sequence shown here is derived from an EMBL/GenBank/DDBJ whole genome shotgun (WGS) entry which is preliminary data.</text>
</comment>
<dbReference type="Proteomes" id="UP000824881">
    <property type="component" value="Unassembled WGS sequence"/>
</dbReference>
<sequence>MFFTTELLEKRDGGFGLLWLAATLGSKSTLKKLPRRDVLTADISQLCDLIMQPAEPLALRLTSNLMVGVARVYKVKQDMFMTDVTTCFNSLKKIVHELHTATDMQLQMAQPTLKSSLLTLDAVKELAGFDFFVADWDDYLNLRNEDDAPEEDEDFNPSGKKLKLKSKPPASTEYPRTDKHTLQEHHEDFLSKSLDLSFNGSFVGGHIPSSSQIGGPFNIPTDDFFQSDGLDIGAVGDELARELGEGWGASPAKDGFGMRLDLQNDIPFFETGGDFDLGFGDDPFLDGTAALQPLEQGQAASKKRKALPGCQDDMPPPPTPGREPSPSTSFSRMLLSQDEQQPGPLSDITALNRNQENIPNKMKKPKKTRLLLDARTELTDEELKTARAEYLRGQYALKQELELKKAEKDGMKLVEDTLWGAPHGIQAPSLIDFWQENFKVQVEARTGALHIHPPDVQSPKRRKIRHAPKEPHHFDVGMPDFHQDLDAMQFDFEAPMEPLDAGRLRSSEEPGQGRNASRAPSVLGDNFGFDFGVGLDGQRGNSQRSSLFPWDNAGASSSVAGFAPFNGSDRVAVDHAEMRLRGSSLSRREDSLIPSQVGTFSPAIFGKNSQLIGEDYAFDVPMDVDAVNQSGVDESQMSDMNLISLEKNSFNFLEYTRMQYQTLPATTRELTFDRIVPTTSSTRHVAATAFYHCLVLSTKKLLRVKQNDPYAVSEWHDPRNTKHPILPPPIGFFVSISKLNRLLFRATGRLSRPLLSPQSIYTAQRTMSESRAVIAARAALASVDLSTYDPEQSRLMDERCILVDEQDNAIGAMDKKTCHLMENINKGLLHRAFSAFVFRPSDGKLLLQQRATEKITFPDMWTNTCCSHPLDDFEAEKVEKDQLGVRVAASRKLEHELGIPPSQTPIDMFQYLTRIHYLAPSNGLWGEHEVDYILFITADVTVTPNLNEIRDHKYVDKAELQAMFEDPANSFTPWFKLIARDFLFGWWDELMKRKQDGKVNAKSLSGLVDGSKVVAMV</sequence>
<keyword evidence="2" id="KW-1185">Reference proteome</keyword>
<evidence type="ECO:0000313" key="1">
    <source>
        <dbReference type="EMBL" id="KAG9222795.1"/>
    </source>
</evidence>
<gene>
    <name evidence="1" type="ORF">CCMSSC00406_0000516</name>
</gene>